<dbReference type="GO" id="GO:0003700">
    <property type="term" value="F:DNA-binding transcription factor activity"/>
    <property type="evidence" value="ECO:0007669"/>
    <property type="project" value="InterPro"/>
</dbReference>
<dbReference type="GO" id="GO:0003677">
    <property type="term" value="F:DNA binding"/>
    <property type="evidence" value="ECO:0007669"/>
    <property type="project" value="UniProtKB-KW"/>
</dbReference>
<dbReference type="Pfam" id="PF13411">
    <property type="entry name" value="MerR_1"/>
    <property type="match status" value="1"/>
</dbReference>
<evidence type="ECO:0000313" key="4">
    <source>
        <dbReference type="Proteomes" id="UP000006578"/>
    </source>
</evidence>
<sequence>MTAALTIGELGRRTGTKVETVRYYEKIGLLALPKRTRGNYRAYGENDVARLSFIRRTRDLGFSIDQVRALLSLAGDESRDCATIDAIASTHLGEIDRKLADLAVLRREIAALVASCEGGTIGQCRILEALAPIAGRRPPDI</sequence>
<keyword evidence="1" id="KW-0238">DNA-binding</keyword>
<dbReference type="CDD" id="cd04785">
    <property type="entry name" value="HTH_CadR-PbrR-like"/>
    <property type="match status" value="1"/>
</dbReference>
<dbReference type="OrthoDB" id="9802944at2"/>
<dbReference type="AlphaFoldDB" id="Q1GPZ4"/>
<dbReference type="HOGENOM" id="CLU_060077_2_0_5"/>
<dbReference type="PRINTS" id="PR00040">
    <property type="entry name" value="HTHMERR"/>
</dbReference>
<dbReference type="InterPro" id="IPR047057">
    <property type="entry name" value="MerR_fam"/>
</dbReference>
<dbReference type="PANTHER" id="PTHR30204:SF92">
    <property type="entry name" value="HTH-TYPE TRANSCRIPTIONAL REGULATOR ZNTR"/>
    <property type="match status" value="1"/>
</dbReference>
<protein>
    <submittedName>
        <fullName evidence="3">Transcriptional regulator, MerR family</fullName>
    </submittedName>
</protein>
<dbReference type="Proteomes" id="UP000006578">
    <property type="component" value="Chromosome"/>
</dbReference>
<organism evidence="3 4">
    <name type="scientific">Sphingopyxis alaskensis (strain DSM 13593 / LMG 18877 / RB2256)</name>
    <name type="common">Sphingomonas alaskensis</name>
    <dbReference type="NCBI Taxonomy" id="317655"/>
    <lineage>
        <taxon>Bacteria</taxon>
        <taxon>Pseudomonadati</taxon>
        <taxon>Pseudomonadota</taxon>
        <taxon>Alphaproteobacteria</taxon>
        <taxon>Sphingomonadales</taxon>
        <taxon>Sphingomonadaceae</taxon>
        <taxon>Sphingopyxis</taxon>
    </lineage>
</organism>
<feature type="domain" description="HTH merR-type" evidence="2">
    <location>
        <begin position="4"/>
        <end position="73"/>
    </location>
</feature>
<accession>Q1GPZ4</accession>
<dbReference type="KEGG" id="sal:Sala_2572"/>
<dbReference type="STRING" id="317655.Sala_2572"/>
<dbReference type="SMART" id="SM00422">
    <property type="entry name" value="HTH_MERR"/>
    <property type="match status" value="1"/>
</dbReference>
<name>Q1GPZ4_SPHAL</name>
<dbReference type="eggNOG" id="COG0789">
    <property type="taxonomic scope" value="Bacteria"/>
</dbReference>
<dbReference type="PANTHER" id="PTHR30204">
    <property type="entry name" value="REDOX-CYCLING DRUG-SENSING TRANSCRIPTIONAL ACTIVATOR SOXR"/>
    <property type="match status" value="1"/>
</dbReference>
<evidence type="ECO:0000259" key="2">
    <source>
        <dbReference type="PROSITE" id="PS50937"/>
    </source>
</evidence>
<dbReference type="SUPFAM" id="SSF46955">
    <property type="entry name" value="Putative DNA-binding domain"/>
    <property type="match status" value="1"/>
</dbReference>
<dbReference type="Gene3D" id="1.10.1660.10">
    <property type="match status" value="1"/>
</dbReference>
<gene>
    <name evidence="3" type="ordered locus">Sala_2572</name>
</gene>
<evidence type="ECO:0000313" key="3">
    <source>
        <dbReference type="EMBL" id="ABF54278.1"/>
    </source>
</evidence>
<dbReference type="RefSeq" id="WP_011542843.1">
    <property type="nucleotide sequence ID" value="NC_008048.1"/>
</dbReference>
<dbReference type="InterPro" id="IPR009061">
    <property type="entry name" value="DNA-bd_dom_put_sf"/>
</dbReference>
<proteinExistence type="predicted"/>
<dbReference type="EMBL" id="CP000356">
    <property type="protein sequence ID" value="ABF54278.1"/>
    <property type="molecule type" value="Genomic_DNA"/>
</dbReference>
<dbReference type="PROSITE" id="PS50937">
    <property type="entry name" value="HTH_MERR_2"/>
    <property type="match status" value="1"/>
</dbReference>
<keyword evidence="4" id="KW-1185">Reference proteome</keyword>
<dbReference type="InterPro" id="IPR000551">
    <property type="entry name" value="MerR-type_HTH_dom"/>
</dbReference>
<evidence type="ECO:0000256" key="1">
    <source>
        <dbReference type="ARBA" id="ARBA00023125"/>
    </source>
</evidence>
<reference evidence="3 4" key="1">
    <citation type="journal article" date="2009" name="Proc. Natl. Acad. Sci. U.S.A.">
        <title>The genomic basis of trophic strategy in marine bacteria.</title>
        <authorList>
            <person name="Lauro F.M."/>
            <person name="McDougald D."/>
            <person name="Thomas T."/>
            <person name="Williams T.J."/>
            <person name="Egan S."/>
            <person name="Rice S."/>
            <person name="DeMaere M.Z."/>
            <person name="Ting L."/>
            <person name="Ertan H."/>
            <person name="Johnson J."/>
            <person name="Ferriera S."/>
            <person name="Lapidus A."/>
            <person name="Anderson I."/>
            <person name="Kyrpides N."/>
            <person name="Munk A.C."/>
            <person name="Detter C."/>
            <person name="Han C.S."/>
            <person name="Brown M.V."/>
            <person name="Robb F.T."/>
            <person name="Kjelleberg S."/>
            <person name="Cavicchioli R."/>
        </authorList>
    </citation>
    <scope>NUCLEOTIDE SEQUENCE [LARGE SCALE GENOMIC DNA]</scope>
    <source>
        <strain evidence="4">DSM 13593 / LMG 18877 / RB2256</strain>
    </source>
</reference>